<evidence type="ECO:0000256" key="5">
    <source>
        <dbReference type="ARBA" id="ARBA00022840"/>
    </source>
</evidence>
<dbReference type="InterPro" id="IPR027417">
    <property type="entry name" value="P-loop_NTPase"/>
</dbReference>
<organism evidence="7">
    <name type="scientific">marine metagenome</name>
    <dbReference type="NCBI Taxonomy" id="408172"/>
    <lineage>
        <taxon>unclassified sequences</taxon>
        <taxon>metagenomes</taxon>
        <taxon>ecological metagenomes</taxon>
    </lineage>
</organism>
<evidence type="ECO:0000313" key="7">
    <source>
        <dbReference type="EMBL" id="SUZ54442.1"/>
    </source>
</evidence>
<evidence type="ECO:0008006" key="8">
    <source>
        <dbReference type="Google" id="ProtNLM"/>
    </source>
</evidence>
<reference evidence="7" key="1">
    <citation type="submission" date="2018-05" db="EMBL/GenBank/DDBJ databases">
        <authorList>
            <person name="Lanie J.A."/>
            <person name="Ng W.-L."/>
            <person name="Kazmierczak K.M."/>
            <person name="Andrzejewski T.M."/>
            <person name="Davidsen T.M."/>
            <person name="Wayne K.J."/>
            <person name="Tettelin H."/>
            <person name="Glass J.I."/>
            <person name="Rusch D."/>
            <person name="Podicherti R."/>
            <person name="Tsui H.-C.T."/>
            <person name="Winkler M.E."/>
        </authorList>
    </citation>
    <scope>NUCLEOTIDE SEQUENCE</scope>
</reference>
<name>A0A381NIK9_9ZZZZ</name>
<accession>A0A381NIK9</accession>
<keyword evidence="5" id="KW-0067">ATP-binding</keyword>
<proteinExistence type="inferred from homology"/>
<dbReference type="Gene3D" id="3.40.50.300">
    <property type="entry name" value="P-loop containing nucleotide triphosphate hydrolases"/>
    <property type="match status" value="1"/>
</dbReference>
<keyword evidence="6" id="KW-0057">Aromatic amino acid biosynthesis</keyword>
<dbReference type="GO" id="GO:0005524">
    <property type="term" value="F:ATP binding"/>
    <property type="evidence" value="ECO:0007669"/>
    <property type="project" value="UniProtKB-KW"/>
</dbReference>
<keyword evidence="1" id="KW-0028">Amino-acid biosynthesis</keyword>
<dbReference type="InterPro" id="IPR000623">
    <property type="entry name" value="Shikimate_kinase/TSH1"/>
</dbReference>
<dbReference type="GO" id="GO:0008652">
    <property type="term" value="P:amino acid biosynthetic process"/>
    <property type="evidence" value="ECO:0007669"/>
    <property type="project" value="UniProtKB-KW"/>
</dbReference>
<dbReference type="GO" id="GO:0005829">
    <property type="term" value="C:cytosol"/>
    <property type="evidence" value="ECO:0007669"/>
    <property type="project" value="TreeGrafter"/>
</dbReference>
<evidence type="ECO:0000256" key="6">
    <source>
        <dbReference type="ARBA" id="ARBA00023141"/>
    </source>
</evidence>
<protein>
    <recommendedName>
        <fullName evidence="8">Shikimate kinase</fullName>
    </recommendedName>
</protein>
<dbReference type="EMBL" id="UINC01000388">
    <property type="protein sequence ID" value="SUZ54442.1"/>
    <property type="molecule type" value="Genomic_DNA"/>
</dbReference>
<dbReference type="Pfam" id="PF01202">
    <property type="entry name" value="SKI"/>
    <property type="match status" value="1"/>
</dbReference>
<keyword evidence="3" id="KW-0547">Nucleotide-binding</keyword>
<evidence type="ECO:0000256" key="1">
    <source>
        <dbReference type="ARBA" id="ARBA00022605"/>
    </source>
</evidence>
<dbReference type="GO" id="GO:0004765">
    <property type="term" value="F:shikimate kinase activity"/>
    <property type="evidence" value="ECO:0007669"/>
    <property type="project" value="TreeGrafter"/>
</dbReference>
<evidence type="ECO:0000256" key="2">
    <source>
        <dbReference type="ARBA" id="ARBA00022679"/>
    </source>
</evidence>
<dbReference type="AlphaFoldDB" id="A0A381NIK9"/>
<evidence type="ECO:0000256" key="4">
    <source>
        <dbReference type="ARBA" id="ARBA00022777"/>
    </source>
</evidence>
<dbReference type="InterPro" id="IPR031322">
    <property type="entry name" value="Shikimate/glucono_kinase"/>
</dbReference>
<dbReference type="PANTHER" id="PTHR21087:SF16">
    <property type="entry name" value="SHIKIMATE KINASE 1, CHLOROPLASTIC"/>
    <property type="match status" value="1"/>
</dbReference>
<evidence type="ECO:0000256" key="3">
    <source>
        <dbReference type="ARBA" id="ARBA00022741"/>
    </source>
</evidence>
<sequence length="174" mass="19882">MEKTFKSKIVLVGMMGSGKTTIGKLLSKDFSLPFYDSDEEIVKKLGMSIVDVFQSQGEEVFREEEAKTIKKILMKDQYICALGGGSLLSQEIRDIVKKDIISIWLQASVDDLYERLKDDKSRPKLDVMDTRAEIFNLNQQREKFYKMSDIVVNTGNKSEEMIVSEIVPLIEDLN</sequence>
<dbReference type="SUPFAM" id="SSF52540">
    <property type="entry name" value="P-loop containing nucleoside triphosphate hydrolases"/>
    <property type="match status" value="1"/>
</dbReference>
<dbReference type="CDD" id="cd00464">
    <property type="entry name" value="SK"/>
    <property type="match status" value="1"/>
</dbReference>
<dbReference type="PRINTS" id="PR01100">
    <property type="entry name" value="SHIKIMTKNASE"/>
</dbReference>
<gene>
    <name evidence="7" type="ORF">METZ01_LOCUS7296</name>
</gene>
<keyword evidence="4" id="KW-0418">Kinase</keyword>
<dbReference type="PANTHER" id="PTHR21087">
    <property type="entry name" value="SHIKIMATE KINASE"/>
    <property type="match status" value="1"/>
</dbReference>
<keyword evidence="2" id="KW-0808">Transferase</keyword>
<dbReference type="HAMAP" id="MF_00109">
    <property type="entry name" value="Shikimate_kinase"/>
    <property type="match status" value="1"/>
</dbReference>
<dbReference type="GO" id="GO:0009073">
    <property type="term" value="P:aromatic amino acid family biosynthetic process"/>
    <property type="evidence" value="ECO:0007669"/>
    <property type="project" value="UniProtKB-KW"/>
</dbReference>